<keyword evidence="6" id="KW-1185">Reference proteome</keyword>
<gene>
    <name evidence="5" type="ORF">BLNAU_12918</name>
</gene>
<feature type="region of interest" description="Disordered" evidence="4">
    <location>
        <begin position="167"/>
        <end position="195"/>
    </location>
</feature>
<dbReference type="InterPro" id="IPR050687">
    <property type="entry name" value="Dynein_IC"/>
</dbReference>
<evidence type="ECO:0000313" key="6">
    <source>
        <dbReference type="Proteomes" id="UP001281761"/>
    </source>
</evidence>
<evidence type="ECO:0000313" key="5">
    <source>
        <dbReference type="EMBL" id="KAK2952067.1"/>
    </source>
</evidence>
<keyword evidence="3" id="KW-0677">Repeat</keyword>
<accession>A0ABQ9XL08</accession>
<evidence type="ECO:0000256" key="4">
    <source>
        <dbReference type="SAM" id="MobiDB-lite"/>
    </source>
</evidence>
<dbReference type="SUPFAM" id="SSF50978">
    <property type="entry name" value="WD40 repeat-like"/>
    <property type="match status" value="1"/>
</dbReference>
<proteinExistence type="predicted"/>
<dbReference type="PANTHER" id="PTHR12442">
    <property type="entry name" value="DYNEIN INTERMEDIATE CHAIN"/>
    <property type="match status" value="1"/>
</dbReference>
<name>A0ABQ9XL08_9EUKA</name>
<keyword evidence="2" id="KW-0853">WD repeat</keyword>
<comment type="caution">
    <text evidence="5">The sequence shown here is derived from an EMBL/GenBank/DDBJ whole genome shotgun (WGS) entry which is preliminary data.</text>
</comment>
<dbReference type="Proteomes" id="UP001281761">
    <property type="component" value="Unassembled WGS sequence"/>
</dbReference>
<feature type="compositionally biased region" description="Polar residues" evidence="4">
    <location>
        <begin position="184"/>
        <end position="195"/>
    </location>
</feature>
<organism evidence="5 6">
    <name type="scientific">Blattamonas nauphoetae</name>
    <dbReference type="NCBI Taxonomy" id="2049346"/>
    <lineage>
        <taxon>Eukaryota</taxon>
        <taxon>Metamonada</taxon>
        <taxon>Preaxostyla</taxon>
        <taxon>Oxymonadida</taxon>
        <taxon>Blattamonas</taxon>
    </lineage>
</organism>
<feature type="region of interest" description="Disordered" evidence="4">
    <location>
        <begin position="1"/>
        <end position="24"/>
    </location>
</feature>
<sequence length="735" mass="80997">MSSKPIRKKSPIPSKTVSPAAKKKARWENLMKKLKITSQTIITFSMPSVKNEDLVNIQNISNSNSANKEIQTGSHFPSVLSQTDTVSTSTREIQVPDENIAIWSDYLTVVKKQEVDSPQVNKETTAQIHPTPQSTENLPTLLRFLRKASNVMESVLNENILLVQQQQQQKEEEKKRKSKKTDESPTQNALSAANAESQAPKLFLRTVVLKWAEMTNDREITALTFAPSDTRYVYASYGPVKDESKQVQLPPPLSQQDLRNGFVFAWNLNQLTTYQTTPEKQKTGIPTRLPHRILLPPSPVSALAVSPLNPSILTAALINGGVCLWDINEPPSNHFHTTLTTYSEQDNDKEPILVQIQTQNPSYTSLWMDADAYYPSGNASIFPAGVPQSFYAFNKEGSGIQAQSMGTAPMQFWRVSEHGESDMWICMENKPETLIPPAARSRSQNKTALLREIAFRTSGRQQNEDDAGAVDSRISMFWSGSDKDPGLHGGSTVSLKTLSSLSLSATLSPSFVNSSMGNLAIDMTVTCATPNLENPNQAFVGLSSGFILRLTRAGTIDSPDYFFPPHVHSFNETPSFGSSVVSLSTSPTFPSIVLAAYSDGSNALFDTSRSPLPLTTWTQKSLSPSPTLGSFWSPWVDSQFFTILEPCMFCLWDLQNSDLAPTITENLEKSIKATSFAVPTATASGAHRISPCLAIGLANGTIRICWLNVNYLYSSRGATDNFMKTFFFDSLLPSF</sequence>
<feature type="compositionally biased region" description="Basic and acidic residues" evidence="4">
    <location>
        <begin position="169"/>
        <end position="183"/>
    </location>
</feature>
<feature type="compositionally biased region" description="Basic residues" evidence="4">
    <location>
        <begin position="1"/>
        <end position="10"/>
    </location>
</feature>
<evidence type="ECO:0000256" key="2">
    <source>
        <dbReference type="ARBA" id="ARBA00022574"/>
    </source>
</evidence>
<protein>
    <submittedName>
        <fullName evidence="5">Uncharacterized protein</fullName>
    </submittedName>
</protein>
<reference evidence="5 6" key="1">
    <citation type="journal article" date="2022" name="bioRxiv">
        <title>Genomics of Preaxostyla Flagellates Illuminates Evolutionary Transitions and the Path Towards Mitochondrial Loss.</title>
        <authorList>
            <person name="Novak L.V.F."/>
            <person name="Treitli S.C."/>
            <person name="Pyrih J."/>
            <person name="Halakuc P."/>
            <person name="Pipaliya S.V."/>
            <person name="Vacek V."/>
            <person name="Brzon O."/>
            <person name="Soukal P."/>
            <person name="Eme L."/>
            <person name="Dacks J.B."/>
            <person name="Karnkowska A."/>
            <person name="Elias M."/>
            <person name="Hampl V."/>
        </authorList>
    </citation>
    <scope>NUCLEOTIDE SEQUENCE [LARGE SCALE GENOMIC DNA]</scope>
    <source>
        <strain evidence="5">NAU3</strain>
        <tissue evidence="5">Gut</tissue>
    </source>
</reference>
<evidence type="ECO:0000256" key="3">
    <source>
        <dbReference type="ARBA" id="ARBA00022737"/>
    </source>
</evidence>
<dbReference type="EMBL" id="JARBJD010000108">
    <property type="protein sequence ID" value="KAK2952067.1"/>
    <property type="molecule type" value="Genomic_DNA"/>
</dbReference>
<dbReference type="InterPro" id="IPR015943">
    <property type="entry name" value="WD40/YVTN_repeat-like_dom_sf"/>
</dbReference>
<keyword evidence="1" id="KW-0963">Cytoplasm</keyword>
<dbReference type="Gene3D" id="2.130.10.10">
    <property type="entry name" value="YVTN repeat-like/Quinoprotein amine dehydrogenase"/>
    <property type="match status" value="2"/>
</dbReference>
<dbReference type="InterPro" id="IPR036322">
    <property type="entry name" value="WD40_repeat_dom_sf"/>
</dbReference>
<evidence type="ECO:0000256" key="1">
    <source>
        <dbReference type="ARBA" id="ARBA00022490"/>
    </source>
</evidence>